<dbReference type="InterPro" id="IPR051924">
    <property type="entry name" value="GST_Kappa/NadH"/>
</dbReference>
<dbReference type="GO" id="GO:0006749">
    <property type="term" value="P:glutathione metabolic process"/>
    <property type="evidence" value="ECO:0007669"/>
    <property type="project" value="TreeGrafter"/>
</dbReference>
<dbReference type="Pfam" id="PF22234">
    <property type="entry name" value="Rv2466c-like"/>
    <property type="match status" value="1"/>
</dbReference>
<dbReference type="InterPro" id="IPR036249">
    <property type="entry name" value="Thioredoxin-like_sf"/>
</dbReference>
<dbReference type="InterPro" id="IPR053977">
    <property type="entry name" value="Rv2466c-like"/>
</dbReference>
<dbReference type="AlphaFoldDB" id="A0A0M2ZND7"/>
<dbReference type="PANTHER" id="PTHR42943:SF2">
    <property type="entry name" value="GLUTATHIONE S-TRANSFERASE KAPPA 1"/>
    <property type="match status" value="1"/>
</dbReference>
<comment type="caution">
    <text evidence="1">The sequence shown here is derived from an EMBL/GenBank/DDBJ whole genome shotgun (WGS) entry which is preliminary data.</text>
</comment>
<dbReference type="STRING" id="81858.BST23_03065"/>
<organism evidence="1 2">
    <name type="scientific">Mycolicibacterium elephantis</name>
    <dbReference type="NCBI Taxonomy" id="81858"/>
    <lineage>
        <taxon>Bacteria</taxon>
        <taxon>Bacillati</taxon>
        <taxon>Actinomycetota</taxon>
        <taxon>Actinomycetes</taxon>
        <taxon>Mycobacteriales</taxon>
        <taxon>Mycobacteriaceae</taxon>
        <taxon>Mycolicibacterium</taxon>
    </lineage>
</organism>
<dbReference type="OrthoDB" id="4125991at2"/>
<dbReference type="PANTHER" id="PTHR42943">
    <property type="entry name" value="GLUTATHIONE S-TRANSFERASE KAPPA"/>
    <property type="match status" value="1"/>
</dbReference>
<name>A0A0M2ZND7_9MYCO</name>
<dbReference type="Gene3D" id="3.40.30.10">
    <property type="entry name" value="Glutaredoxin"/>
    <property type="match status" value="1"/>
</dbReference>
<dbReference type="RefSeq" id="WP_046750977.1">
    <property type="nucleotide sequence ID" value="NZ_LBNO01000009.1"/>
</dbReference>
<accession>A0A0M2ZND7</accession>
<dbReference type="SUPFAM" id="SSF52833">
    <property type="entry name" value="Thioredoxin-like"/>
    <property type="match status" value="1"/>
</dbReference>
<evidence type="ECO:0000313" key="1">
    <source>
        <dbReference type="EMBL" id="ORA68908.1"/>
    </source>
</evidence>
<dbReference type="GO" id="GO:0004364">
    <property type="term" value="F:glutathione transferase activity"/>
    <property type="evidence" value="ECO:0007669"/>
    <property type="project" value="TreeGrafter"/>
</dbReference>
<dbReference type="EMBL" id="MVHP01000002">
    <property type="protein sequence ID" value="ORA68908.1"/>
    <property type="molecule type" value="Genomic_DNA"/>
</dbReference>
<dbReference type="GO" id="GO:0004602">
    <property type="term" value="F:glutathione peroxidase activity"/>
    <property type="evidence" value="ECO:0007669"/>
    <property type="project" value="TreeGrafter"/>
</dbReference>
<protein>
    <submittedName>
        <fullName evidence="1">Uncharacterized protein</fullName>
    </submittedName>
</protein>
<proteinExistence type="predicted"/>
<gene>
    <name evidence="1" type="ORF">BST23_03065</name>
</gene>
<dbReference type="Proteomes" id="UP000192772">
    <property type="component" value="Unassembled WGS sequence"/>
</dbReference>
<evidence type="ECO:0000313" key="2">
    <source>
        <dbReference type="Proteomes" id="UP000192772"/>
    </source>
</evidence>
<reference evidence="1 2" key="1">
    <citation type="submission" date="2017-02" db="EMBL/GenBank/DDBJ databases">
        <title>The new phylogeny of genus Mycobacterium.</title>
        <authorList>
            <person name="Tortoli E."/>
            <person name="Trovato A."/>
            <person name="Cirillo D.M."/>
        </authorList>
    </citation>
    <scope>NUCLEOTIDE SEQUENCE [LARGE SCALE GENOMIC DNA]</scope>
    <source>
        <strain evidence="1 2">FI-09383</strain>
    </source>
</reference>
<sequence>MSNRPAAVDFHFDVMCPFAYQTSRWIREVRDQTGLEVNWRFFSLEEINRQDGKKHPWEREWSYGWSMMRIGALLRRQSMADVDAWYERAARALHVEGLKPHEKDVARALLAELGFDPRLVDQAIADPTTSDEVLADHQRVVDAGGYGVPTLFFPDGQCLFGPVLIDPPVGEAAVRLWDAVVAWTEFPHLYELQRPKTPADQQAITETLRPYLQARDWVSINRGKVINFDTAE</sequence>